<evidence type="ECO:0000256" key="2">
    <source>
        <dbReference type="SAM" id="Coils"/>
    </source>
</evidence>
<dbReference type="InterPro" id="IPR011990">
    <property type="entry name" value="TPR-like_helical_dom_sf"/>
</dbReference>
<dbReference type="Gene3D" id="1.25.40.10">
    <property type="entry name" value="Tetratricopeptide repeat domain"/>
    <property type="match status" value="1"/>
</dbReference>
<evidence type="ECO:0000256" key="3">
    <source>
        <dbReference type="SAM" id="SignalP"/>
    </source>
</evidence>
<dbReference type="EMBL" id="DXEL01000022">
    <property type="protein sequence ID" value="HIX73881.1"/>
    <property type="molecule type" value="Genomic_DNA"/>
</dbReference>
<evidence type="ECO:0000256" key="1">
    <source>
        <dbReference type="PROSITE-ProRule" id="PRU00339"/>
    </source>
</evidence>
<dbReference type="InterPro" id="IPR019734">
    <property type="entry name" value="TPR_rpt"/>
</dbReference>
<reference evidence="4" key="1">
    <citation type="journal article" date="2021" name="PeerJ">
        <title>Extensive microbial diversity within the chicken gut microbiome revealed by metagenomics and culture.</title>
        <authorList>
            <person name="Gilroy R."/>
            <person name="Ravi A."/>
            <person name="Getino M."/>
            <person name="Pursley I."/>
            <person name="Horton D.L."/>
            <person name="Alikhan N.F."/>
            <person name="Baker D."/>
            <person name="Gharbi K."/>
            <person name="Hall N."/>
            <person name="Watson M."/>
            <person name="Adriaenssens E.M."/>
            <person name="Foster-Nyarko E."/>
            <person name="Jarju S."/>
            <person name="Secka A."/>
            <person name="Antonio M."/>
            <person name="Oren A."/>
            <person name="Chaudhuri R.R."/>
            <person name="La Ragione R."/>
            <person name="Hildebrand F."/>
            <person name="Pallen M.J."/>
        </authorList>
    </citation>
    <scope>NUCLEOTIDE SEQUENCE</scope>
    <source>
        <strain evidence="4">ChiGjej6B6-14162</strain>
    </source>
</reference>
<proteinExistence type="predicted"/>
<evidence type="ECO:0000313" key="5">
    <source>
        <dbReference type="Proteomes" id="UP000886740"/>
    </source>
</evidence>
<keyword evidence="1" id="KW-0802">TPR repeat</keyword>
<evidence type="ECO:0000313" key="4">
    <source>
        <dbReference type="EMBL" id="HIX73881.1"/>
    </source>
</evidence>
<dbReference type="Proteomes" id="UP000886740">
    <property type="component" value="Unassembled WGS sequence"/>
</dbReference>
<keyword evidence="3" id="KW-0732">Signal</keyword>
<dbReference type="Pfam" id="PF07676">
    <property type="entry name" value="PD40"/>
    <property type="match status" value="1"/>
</dbReference>
<dbReference type="Pfam" id="PF13432">
    <property type="entry name" value="TPR_16"/>
    <property type="match status" value="1"/>
</dbReference>
<feature type="repeat" description="TPR" evidence="1">
    <location>
        <begin position="90"/>
        <end position="123"/>
    </location>
</feature>
<dbReference type="AlphaFoldDB" id="A0A9D1X7A5"/>
<feature type="chain" id="PRO_5038452023" evidence="3">
    <location>
        <begin position="26"/>
        <end position="481"/>
    </location>
</feature>
<organism evidence="4 5">
    <name type="scientific">Candidatus Parabacteroides intestinipullorum</name>
    <dbReference type="NCBI Taxonomy" id="2838723"/>
    <lineage>
        <taxon>Bacteria</taxon>
        <taxon>Pseudomonadati</taxon>
        <taxon>Bacteroidota</taxon>
        <taxon>Bacteroidia</taxon>
        <taxon>Bacteroidales</taxon>
        <taxon>Tannerellaceae</taxon>
        <taxon>Parabacteroides</taxon>
    </lineage>
</organism>
<feature type="signal peptide" evidence="3">
    <location>
        <begin position="1"/>
        <end position="25"/>
    </location>
</feature>
<dbReference type="InterPro" id="IPR011659">
    <property type="entry name" value="WD40"/>
</dbReference>
<dbReference type="SUPFAM" id="SSF82171">
    <property type="entry name" value="DPP6 N-terminal domain-like"/>
    <property type="match status" value="1"/>
</dbReference>
<accession>A0A9D1X7A5</accession>
<keyword evidence="2" id="KW-0175">Coiled coil</keyword>
<sequence length="481" mass="54597">MKVSYVKTLAALVLALACGTGRLGAQTLNEAKALFQEGKYEEAMPAFAKFVKSAPSNGSYNHWYGVCLFETGDLKGAEKYLKTGVRRRVQESYRYLGELYLKTYRFDEAIEMFEDYVDLLAKKKADTALGEARLGIAEEGSRMLSKVEKVQVIDSVVVDKDEILNAYTLSEECGKLAAYQDFFQGVADTTSSSVFMNQKGSLIYYARPAEEGRYRLFSQSRLMDTWGDEKLLDVNTDGDENYPFILPDGATVYFASNGSESLGGYDLYITRYNTGSGTYLNPERLGMPYNSPYNDYMMVLDEVKGLGWFVSDRFQPEGKVCVYLFIPNESRERVETEDLDVKRAWASLASIRVTQDSLANYREQVALAHKVIPYGQKRIEQDFVFPIDDQTVYYKIEDIRSPEARSLYQKVINLNRQIKELRESLDERRMAYASGNEAKKESLSDGILADEQLLEELLGQPAGLEKAARNAEINYLKQNRR</sequence>
<comment type="caution">
    <text evidence="4">The sequence shown here is derived from an EMBL/GenBank/DDBJ whole genome shotgun (WGS) entry which is preliminary data.</text>
</comment>
<protein>
    <submittedName>
        <fullName evidence="4">Tetratricopeptide repeat protein</fullName>
    </submittedName>
</protein>
<dbReference type="PROSITE" id="PS50005">
    <property type="entry name" value="TPR"/>
    <property type="match status" value="1"/>
</dbReference>
<reference evidence="4" key="2">
    <citation type="submission" date="2021-04" db="EMBL/GenBank/DDBJ databases">
        <authorList>
            <person name="Gilroy R."/>
        </authorList>
    </citation>
    <scope>NUCLEOTIDE SEQUENCE</scope>
    <source>
        <strain evidence="4">ChiGjej6B6-14162</strain>
    </source>
</reference>
<feature type="coiled-coil region" evidence="2">
    <location>
        <begin position="404"/>
        <end position="431"/>
    </location>
</feature>
<name>A0A9D1X7A5_9BACT</name>
<gene>
    <name evidence="4" type="ORF">H9977_02375</name>
</gene>
<dbReference type="SUPFAM" id="SSF48452">
    <property type="entry name" value="TPR-like"/>
    <property type="match status" value="1"/>
</dbReference>
<dbReference type="PROSITE" id="PS51257">
    <property type="entry name" value="PROKAR_LIPOPROTEIN"/>
    <property type="match status" value="1"/>
</dbReference>